<organism evidence="1 2">
    <name type="scientific">Citrifermentans bremense</name>
    <dbReference type="NCBI Taxonomy" id="60035"/>
    <lineage>
        <taxon>Bacteria</taxon>
        <taxon>Pseudomonadati</taxon>
        <taxon>Thermodesulfobacteriota</taxon>
        <taxon>Desulfuromonadia</taxon>
        <taxon>Geobacterales</taxon>
        <taxon>Geobacteraceae</taxon>
        <taxon>Citrifermentans</taxon>
    </lineage>
</organism>
<proteinExistence type="predicted"/>
<protein>
    <submittedName>
        <fullName evidence="1">Uncharacterized protein</fullName>
    </submittedName>
</protein>
<accession>A0A6S6LUX0</accession>
<dbReference type="Proteomes" id="UP000515472">
    <property type="component" value="Chromosome"/>
</dbReference>
<dbReference type="EMBL" id="AP023213">
    <property type="protein sequence ID" value="BCG45299.1"/>
    <property type="molecule type" value="Genomic_DNA"/>
</dbReference>
<dbReference type="AlphaFoldDB" id="A0A6S6LUX0"/>
<reference evidence="1 2" key="1">
    <citation type="submission" date="2020-06" db="EMBL/GenBank/DDBJ databases">
        <title>Interaction of electrochemicaly active bacteria, Geobacter bremensis R4 on different carbon anode.</title>
        <authorList>
            <person name="Meng L."/>
            <person name="Yoshida N."/>
        </authorList>
    </citation>
    <scope>NUCLEOTIDE SEQUENCE [LARGE SCALE GENOMIC DNA]</scope>
    <source>
        <strain evidence="1 2">R4</strain>
    </source>
</reference>
<evidence type="ECO:0000313" key="2">
    <source>
        <dbReference type="Proteomes" id="UP000515472"/>
    </source>
</evidence>
<dbReference type="KEGG" id="gbn:GEOBRER4_00490"/>
<keyword evidence="2" id="KW-1185">Reference proteome</keyword>
<sequence>MSELKECPKPTEHKAHMCQLKREGRIEEIDRHSSKPKFICNRCQAKADEEGYLCTPRPL</sequence>
<dbReference type="RefSeq" id="WP_185243740.1">
    <property type="nucleotide sequence ID" value="NZ_AP023213.1"/>
</dbReference>
<gene>
    <name evidence="1" type="ORF">GEOBRER4_n0052</name>
</gene>
<evidence type="ECO:0000313" key="1">
    <source>
        <dbReference type="EMBL" id="BCG45299.1"/>
    </source>
</evidence>
<name>A0A6S6LUX0_9BACT</name>